<dbReference type="PANTHER" id="PTHR43736">
    <property type="entry name" value="ADP-RIBOSE PYROPHOSPHATASE"/>
    <property type="match status" value="1"/>
</dbReference>
<dbReference type="SUPFAM" id="SSF55811">
    <property type="entry name" value="Nudix"/>
    <property type="match status" value="1"/>
</dbReference>
<protein>
    <recommendedName>
        <fullName evidence="2">Nudix hydrolase domain-containing protein</fullName>
    </recommendedName>
</protein>
<dbReference type="PROSITE" id="PS00893">
    <property type="entry name" value="NUDIX_BOX"/>
    <property type="match status" value="1"/>
</dbReference>
<dbReference type="Pfam" id="PF00293">
    <property type="entry name" value="NUDIX"/>
    <property type="match status" value="1"/>
</dbReference>
<dbReference type="GO" id="GO:0016787">
    <property type="term" value="F:hydrolase activity"/>
    <property type="evidence" value="ECO:0007669"/>
    <property type="project" value="UniProtKB-KW"/>
</dbReference>
<sequence length="165" mass="18898">MKEKNISATIQCFVKKGNKYLMLHRSQNKKILPNIWVAPGGHKLFRETIFECAKREVKEETGLEIKDIKIKAIGIGYSPAFDGNREFCNYILMANYKNGALLGNPEDGKFVWLTLSQIRNTKGLFSEVKELLPHIFNNNSKVVSYKAVFSRNDPNLLIEFTVENK</sequence>
<accession>A0A1F8BHU8</accession>
<dbReference type="PANTHER" id="PTHR43736:SF1">
    <property type="entry name" value="DIHYDRONEOPTERIN TRIPHOSPHATE DIPHOSPHATASE"/>
    <property type="match status" value="1"/>
</dbReference>
<dbReference type="AlphaFoldDB" id="A0A1F8BHU8"/>
<dbReference type="PROSITE" id="PS51462">
    <property type="entry name" value="NUDIX"/>
    <property type="match status" value="1"/>
</dbReference>
<dbReference type="InterPro" id="IPR000086">
    <property type="entry name" value="NUDIX_hydrolase_dom"/>
</dbReference>
<reference evidence="3 4" key="1">
    <citation type="journal article" date="2016" name="Nat. Commun.">
        <title>Thousands of microbial genomes shed light on interconnected biogeochemical processes in an aquifer system.</title>
        <authorList>
            <person name="Anantharaman K."/>
            <person name="Brown C.T."/>
            <person name="Hug L.A."/>
            <person name="Sharon I."/>
            <person name="Castelle C.J."/>
            <person name="Probst A.J."/>
            <person name="Thomas B.C."/>
            <person name="Singh A."/>
            <person name="Wilkins M.J."/>
            <person name="Karaoz U."/>
            <person name="Brodie E.L."/>
            <person name="Williams K.H."/>
            <person name="Hubbard S.S."/>
            <person name="Banfield J.F."/>
        </authorList>
    </citation>
    <scope>NUCLEOTIDE SEQUENCE [LARGE SCALE GENOMIC DNA]</scope>
</reference>
<dbReference type="InterPro" id="IPR015797">
    <property type="entry name" value="NUDIX_hydrolase-like_dom_sf"/>
</dbReference>
<dbReference type="EMBL" id="MGHF01000012">
    <property type="protein sequence ID" value="OGM63631.1"/>
    <property type="molecule type" value="Genomic_DNA"/>
</dbReference>
<dbReference type="STRING" id="1802519.A2961_00350"/>
<evidence type="ECO:0000313" key="3">
    <source>
        <dbReference type="EMBL" id="OGM63631.1"/>
    </source>
</evidence>
<dbReference type="InterPro" id="IPR020084">
    <property type="entry name" value="NUDIX_hydrolase_CS"/>
</dbReference>
<evidence type="ECO:0000313" key="4">
    <source>
        <dbReference type="Proteomes" id="UP000177082"/>
    </source>
</evidence>
<evidence type="ECO:0000256" key="1">
    <source>
        <dbReference type="ARBA" id="ARBA00022801"/>
    </source>
</evidence>
<dbReference type="Gene3D" id="3.90.79.10">
    <property type="entry name" value="Nucleoside Triphosphate Pyrophosphohydrolase"/>
    <property type="match status" value="1"/>
</dbReference>
<keyword evidence="1" id="KW-0378">Hydrolase</keyword>
<name>A0A1F8BHU8_9BACT</name>
<comment type="caution">
    <text evidence="3">The sequence shown here is derived from an EMBL/GenBank/DDBJ whole genome shotgun (WGS) entry which is preliminary data.</text>
</comment>
<dbReference type="Proteomes" id="UP000177082">
    <property type="component" value="Unassembled WGS sequence"/>
</dbReference>
<proteinExistence type="predicted"/>
<feature type="domain" description="Nudix hydrolase" evidence="2">
    <location>
        <begin position="3"/>
        <end position="137"/>
    </location>
</feature>
<organism evidence="3 4">
    <name type="scientific">Candidatus Woesebacteria bacterium RIFCSPLOWO2_01_FULL_39_21</name>
    <dbReference type="NCBI Taxonomy" id="1802519"/>
    <lineage>
        <taxon>Bacteria</taxon>
        <taxon>Candidatus Woeseibacteriota</taxon>
    </lineage>
</organism>
<evidence type="ECO:0000259" key="2">
    <source>
        <dbReference type="PROSITE" id="PS51462"/>
    </source>
</evidence>
<gene>
    <name evidence="3" type="ORF">A2961_00350</name>
</gene>